<reference evidence="4 5" key="1">
    <citation type="submission" date="2022-03" db="EMBL/GenBank/DDBJ databases">
        <authorList>
            <person name="He Y."/>
        </authorList>
    </citation>
    <scope>NUCLEOTIDE SEQUENCE [LARGE SCALE GENOMIC DNA]</scope>
    <source>
        <strain evidence="4 5">TK19116</strain>
        <plasmid evidence="4">unnamed1</plasmid>
    </source>
</reference>
<evidence type="ECO:0000259" key="3">
    <source>
        <dbReference type="SMART" id="SM01204"/>
    </source>
</evidence>
<geneLocation type="plasmid" evidence="4">
    <name>unnamed1</name>
</geneLocation>
<gene>
    <name evidence="4" type="ORF">MLD63_02410</name>
</gene>
<feature type="domain" description="FIST" evidence="2">
    <location>
        <begin position="37"/>
        <end position="235"/>
    </location>
</feature>
<dbReference type="SMART" id="SM00897">
    <property type="entry name" value="FIST"/>
    <property type="match status" value="1"/>
</dbReference>
<name>A0ABT1MM01_9RHOB</name>
<dbReference type="Proteomes" id="UP001203945">
    <property type="component" value="Unassembled WGS sequence"/>
</dbReference>
<proteinExistence type="predicted"/>
<dbReference type="Pfam" id="PF08495">
    <property type="entry name" value="FIST"/>
    <property type="match status" value="1"/>
</dbReference>
<dbReference type="RefSeq" id="WP_255328242.1">
    <property type="nucleotide sequence ID" value="NZ_JAKZEU010000001.1"/>
</dbReference>
<evidence type="ECO:0000259" key="2">
    <source>
        <dbReference type="SMART" id="SM00897"/>
    </source>
</evidence>
<evidence type="ECO:0000313" key="4">
    <source>
        <dbReference type="EMBL" id="MCQ0969290.1"/>
    </source>
</evidence>
<keyword evidence="4" id="KW-0614">Plasmid</keyword>
<dbReference type="Pfam" id="PF10442">
    <property type="entry name" value="FIST_C"/>
    <property type="match status" value="1"/>
</dbReference>
<keyword evidence="5" id="KW-1185">Reference proteome</keyword>
<dbReference type="EMBL" id="JAKZEU010000001">
    <property type="protein sequence ID" value="MCQ0969290.1"/>
    <property type="molecule type" value="Genomic_DNA"/>
</dbReference>
<comment type="caution">
    <text evidence="4">The sequence shown here is derived from an EMBL/GenBank/DDBJ whole genome shotgun (WGS) entry which is preliminary data.</text>
</comment>
<dbReference type="PANTHER" id="PTHR40252">
    <property type="entry name" value="BLR0328 PROTEIN"/>
    <property type="match status" value="1"/>
</dbReference>
<feature type="region of interest" description="Disordered" evidence="1">
    <location>
        <begin position="1"/>
        <end position="20"/>
    </location>
</feature>
<sequence length="395" mass="41121">MSAGAEPAIEAGPLSLDLDPGNSSEITTALDRMGAIDPALVLLFGAPGPGLDALARQARTALPADCALAGCSTAGEIGLTGYVNGRAVAVAFPSESFRARSIVLHDTAHLPVADWLAALRALLRDFRAKPGRALFGILLADGLAGHEDVLVSSIEAAIPGVPVIGGSAGDGLDFARTTLIADDTIMTGAAVFVLVETALSVSEVAFAHFSPTRNRAVVTAADSERRLILELNAEPAAEEYARIAGLRTADLTPTEFARHPLMFRSGKRHHVRAIRGTTPEGGLQMMSPVATGMVLTMGRAEDLTLGFAEAIEALPRPPLAVLGFDCILRRLALERAGLTGAMSQLFARYRVTGFSTYGEQHSGMHVNQTFVGFAFMPPADQSSALPAPIGGGHAA</sequence>
<dbReference type="SMART" id="SM01204">
    <property type="entry name" value="FIST_C"/>
    <property type="match status" value="1"/>
</dbReference>
<dbReference type="InterPro" id="IPR013702">
    <property type="entry name" value="FIST_domain_N"/>
</dbReference>
<accession>A0ABT1MM01</accession>
<dbReference type="PANTHER" id="PTHR40252:SF2">
    <property type="entry name" value="BLR0328 PROTEIN"/>
    <property type="match status" value="1"/>
</dbReference>
<organism evidence="4 5">
    <name type="scientific">Paracoccus albicereus</name>
    <dbReference type="NCBI Taxonomy" id="2922394"/>
    <lineage>
        <taxon>Bacteria</taxon>
        <taxon>Pseudomonadati</taxon>
        <taxon>Pseudomonadota</taxon>
        <taxon>Alphaproteobacteria</taxon>
        <taxon>Rhodobacterales</taxon>
        <taxon>Paracoccaceae</taxon>
        <taxon>Paracoccus</taxon>
    </lineage>
</organism>
<dbReference type="InterPro" id="IPR019494">
    <property type="entry name" value="FIST_C"/>
</dbReference>
<evidence type="ECO:0000256" key="1">
    <source>
        <dbReference type="SAM" id="MobiDB-lite"/>
    </source>
</evidence>
<protein>
    <submittedName>
        <fullName evidence="4">FIST C-terminal domain-containing protein</fullName>
    </submittedName>
</protein>
<evidence type="ECO:0000313" key="5">
    <source>
        <dbReference type="Proteomes" id="UP001203945"/>
    </source>
</evidence>
<feature type="domain" description="FIST C-domain" evidence="3">
    <location>
        <begin position="236"/>
        <end position="363"/>
    </location>
</feature>